<keyword evidence="8" id="KW-1185">Reference proteome</keyword>
<feature type="region of interest" description="Disordered" evidence="5">
    <location>
        <begin position="134"/>
        <end position="165"/>
    </location>
</feature>
<reference evidence="7 8" key="1">
    <citation type="submission" date="2019-06" db="EMBL/GenBank/DDBJ databases">
        <title>Genomic Encyclopedia of Archaeal and Bacterial Type Strains, Phase II (KMG-II): from individual species to whole genera.</title>
        <authorList>
            <person name="Goeker M."/>
        </authorList>
    </citation>
    <scope>NUCLEOTIDE SEQUENCE [LARGE SCALE GENOMIC DNA]</scope>
    <source>
        <strain evidence="7 8">DSM 18423</strain>
    </source>
</reference>
<keyword evidence="3" id="KW-0472">Membrane</keyword>
<evidence type="ECO:0000313" key="7">
    <source>
        <dbReference type="EMBL" id="TQM93843.1"/>
    </source>
</evidence>
<evidence type="ECO:0000256" key="3">
    <source>
        <dbReference type="ARBA" id="ARBA00023136"/>
    </source>
</evidence>
<dbReference type="InterPro" id="IPR011250">
    <property type="entry name" value="OMP/PagP_B-barrel"/>
</dbReference>
<dbReference type="OrthoDB" id="268975at2"/>
<accession>A0A543KFJ5</accession>
<dbReference type="PANTHER" id="PTHR34001:SF3">
    <property type="entry name" value="BLL7405 PROTEIN"/>
    <property type="match status" value="1"/>
</dbReference>
<name>A0A543KFJ5_9RHOB</name>
<evidence type="ECO:0000256" key="1">
    <source>
        <dbReference type="ARBA" id="ARBA00004370"/>
    </source>
</evidence>
<comment type="similarity">
    <text evidence="4">Belongs to the Omp25/RopB family.</text>
</comment>
<dbReference type="EMBL" id="VFPT01000001">
    <property type="protein sequence ID" value="TQM93843.1"/>
    <property type="molecule type" value="Genomic_DNA"/>
</dbReference>
<evidence type="ECO:0000256" key="2">
    <source>
        <dbReference type="ARBA" id="ARBA00022729"/>
    </source>
</evidence>
<evidence type="ECO:0000256" key="5">
    <source>
        <dbReference type="SAM" id="MobiDB-lite"/>
    </source>
</evidence>
<dbReference type="InterPro" id="IPR027385">
    <property type="entry name" value="Beta-barrel_OMP"/>
</dbReference>
<proteinExistence type="inferred from homology"/>
<dbReference type="AlphaFoldDB" id="A0A543KFJ5"/>
<comment type="caution">
    <text evidence="7">The sequence shown here is derived from an EMBL/GenBank/DDBJ whole genome shotgun (WGS) entry which is preliminary data.</text>
</comment>
<protein>
    <submittedName>
        <fullName evidence="7">Opacity protein-like surface antigen</fullName>
    </submittedName>
</protein>
<gene>
    <name evidence="7" type="ORF">BD293_2496</name>
</gene>
<dbReference type="PANTHER" id="PTHR34001">
    <property type="entry name" value="BLL7405 PROTEIN"/>
    <property type="match status" value="1"/>
</dbReference>
<evidence type="ECO:0000259" key="6">
    <source>
        <dbReference type="Pfam" id="PF13505"/>
    </source>
</evidence>
<dbReference type="InterPro" id="IPR051692">
    <property type="entry name" value="OMP-like"/>
</dbReference>
<dbReference type="Gene3D" id="2.40.160.20">
    <property type="match status" value="1"/>
</dbReference>
<feature type="domain" description="Outer membrane protein beta-barrel" evidence="6">
    <location>
        <begin position="53"/>
        <end position="276"/>
    </location>
</feature>
<evidence type="ECO:0000313" key="8">
    <source>
        <dbReference type="Proteomes" id="UP000320582"/>
    </source>
</evidence>
<sequence length="276" mass="28921">MERDMTNSHRTYLSGTALVIALALPTTVLAGGKMGEIEPVVVTPPAPMTQPMTWTGFYGGLGVGYGRGVSSTDISRNESEIMLFVEDPSSTNQSFNPSVSGFIGSARLGYDVQRGNFVFGGLIEGTLGKISGSDSISAELTEPDGPRPASLEGREDVQSEISPSNINANASYSNLMSVAVRGGPLINDGNTLLYGRLGLSRAKLEVELPDANGSSTGTGVNVGLGAEHLLTESISVFAEYNFHDVGTSFSVSSGGNDWDVKGKGLHTVSMGVNFRF</sequence>
<dbReference type="Pfam" id="PF13505">
    <property type="entry name" value="OMP_b-brl"/>
    <property type="match status" value="1"/>
</dbReference>
<dbReference type="SUPFAM" id="SSF56925">
    <property type="entry name" value="OMPA-like"/>
    <property type="match status" value="1"/>
</dbReference>
<evidence type="ECO:0000256" key="4">
    <source>
        <dbReference type="ARBA" id="ARBA00038306"/>
    </source>
</evidence>
<organism evidence="7 8">
    <name type="scientific">Roseinatronobacter monicus</name>
    <dbReference type="NCBI Taxonomy" id="393481"/>
    <lineage>
        <taxon>Bacteria</taxon>
        <taxon>Pseudomonadati</taxon>
        <taxon>Pseudomonadota</taxon>
        <taxon>Alphaproteobacteria</taxon>
        <taxon>Rhodobacterales</taxon>
        <taxon>Paracoccaceae</taxon>
        <taxon>Roseinatronobacter</taxon>
    </lineage>
</organism>
<keyword evidence="2" id="KW-0732">Signal</keyword>
<dbReference type="Proteomes" id="UP000320582">
    <property type="component" value="Unassembled WGS sequence"/>
</dbReference>
<dbReference type="GO" id="GO:0016020">
    <property type="term" value="C:membrane"/>
    <property type="evidence" value="ECO:0007669"/>
    <property type="project" value="UniProtKB-SubCell"/>
</dbReference>
<comment type="subcellular location">
    <subcellularLocation>
        <location evidence="1">Membrane</location>
    </subcellularLocation>
</comment>